<keyword evidence="3" id="KW-1185">Reference proteome</keyword>
<evidence type="ECO:0000256" key="1">
    <source>
        <dbReference type="SAM" id="MobiDB-lite"/>
    </source>
</evidence>
<sequence length="81" mass="8830">MLSFSGETRPLKINEGTRDIGWHRTHFHVFPKIIDFGILVVRHQGTNTSVDASASANANANDVGARNPAALGARDRARANY</sequence>
<protein>
    <submittedName>
        <fullName evidence="2">Uncharacterized protein</fullName>
    </submittedName>
</protein>
<gene>
    <name evidence="2" type="ORF">CABS02_09637</name>
</gene>
<dbReference type="EMBL" id="SDAQ01000065">
    <property type="protein sequence ID" value="KAI3544786.1"/>
    <property type="molecule type" value="Genomic_DNA"/>
</dbReference>
<evidence type="ECO:0000313" key="2">
    <source>
        <dbReference type="EMBL" id="KAI3544786.1"/>
    </source>
</evidence>
<feature type="compositionally biased region" description="Low complexity" evidence="1">
    <location>
        <begin position="52"/>
        <end position="63"/>
    </location>
</feature>
<feature type="region of interest" description="Disordered" evidence="1">
    <location>
        <begin position="52"/>
        <end position="81"/>
    </location>
</feature>
<organism evidence="2 3">
    <name type="scientific">Colletotrichum abscissum</name>
    <dbReference type="NCBI Taxonomy" id="1671311"/>
    <lineage>
        <taxon>Eukaryota</taxon>
        <taxon>Fungi</taxon>
        <taxon>Dikarya</taxon>
        <taxon>Ascomycota</taxon>
        <taxon>Pezizomycotina</taxon>
        <taxon>Sordariomycetes</taxon>
        <taxon>Hypocreomycetidae</taxon>
        <taxon>Glomerellales</taxon>
        <taxon>Glomerellaceae</taxon>
        <taxon>Colletotrichum</taxon>
        <taxon>Colletotrichum acutatum species complex</taxon>
    </lineage>
</organism>
<dbReference type="Proteomes" id="UP001056436">
    <property type="component" value="Unassembled WGS sequence"/>
</dbReference>
<reference evidence="2" key="1">
    <citation type="submission" date="2019-01" db="EMBL/GenBank/DDBJ databases">
        <title>Colletotrichum abscissum LGMF1257.</title>
        <authorList>
            <person name="Baroncelli R."/>
        </authorList>
    </citation>
    <scope>NUCLEOTIDE SEQUENCE</scope>
    <source>
        <strain evidence="2">Ca142</strain>
    </source>
</reference>
<name>A0A9Q0AY51_9PEZI</name>
<accession>A0A9Q0AY51</accession>
<dbReference type="AlphaFoldDB" id="A0A9Q0AY51"/>
<evidence type="ECO:0000313" key="3">
    <source>
        <dbReference type="Proteomes" id="UP001056436"/>
    </source>
</evidence>
<comment type="caution">
    <text evidence="2">The sequence shown here is derived from an EMBL/GenBank/DDBJ whole genome shotgun (WGS) entry which is preliminary data.</text>
</comment>
<proteinExistence type="predicted"/>